<evidence type="ECO:0000256" key="2">
    <source>
        <dbReference type="ARBA" id="ARBA00013194"/>
    </source>
</evidence>
<dbReference type="Gene3D" id="2.40.100.10">
    <property type="entry name" value="Cyclophilin-like"/>
    <property type="match status" value="1"/>
</dbReference>
<reference evidence="7" key="3">
    <citation type="submission" date="2018-08" db="EMBL/GenBank/DDBJ databases">
        <title>Leveraging single-cell genomics to expand the Fungal Tree of Life.</title>
        <authorList>
            <consortium name="DOE Joint Genome Institute"/>
            <person name="Ahrendt S.R."/>
            <person name="Quandt C.A."/>
            <person name="Ciobanu D."/>
            <person name="Clum A."/>
            <person name="Salamov A."/>
            <person name="Andreopoulos B."/>
            <person name="Cheng J.-F."/>
            <person name="Woyke T."/>
            <person name="Pelin A."/>
            <person name="Henrissat B."/>
            <person name="Reynolds N."/>
            <person name="Benny G.L."/>
            <person name="Smith M.E."/>
            <person name="James T.Y."/>
            <person name="Grigoriev I.V."/>
        </authorList>
    </citation>
    <scope>NUCLEOTIDE SEQUENCE</scope>
    <source>
        <strain evidence="7">CSF55</strain>
    </source>
</reference>
<dbReference type="GO" id="GO:0003755">
    <property type="term" value="F:peptidyl-prolyl cis-trans isomerase activity"/>
    <property type="evidence" value="ECO:0007669"/>
    <property type="project" value="UniProtKB-KW"/>
</dbReference>
<dbReference type="GO" id="GO:0005737">
    <property type="term" value="C:cytoplasm"/>
    <property type="evidence" value="ECO:0007669"/>
    <property type="project" value="TreeGrafter"/>
</dbReference>
<dbReference type="STRING" id="988480.A0A075ARK3"/>
<dbReference type="Proteomes" id="UP000030755">
    <property type="component" value="Unassembled WGS sequence"/>
</dbReference>
<keyword evidence="3" id="KW-0697">Rotamase</keyword>
<reference evidence="6 8" key="1">
    <citation type="journal article" date="2013" name="Curr. Biol.">
        <title>Shared signatures of parasitism and phylogenomics unite Cryptomycota and microsporidia.</title>
        <authorList>
            <person name="James T.Y."/>
            <person name="Pelin A."/>
            <person name="Bonen L."/>
            <person name="Ahrendt S."/>
            <person name="Sain D."/>
            <person name="Corradi N."/>
            <person name="Stajich J.E."/>
        </authorList>
    </citation>
    <scope>NUCLEOTIDE SEQUENCE [LARGE SCALE GENOMIC DNA]</scope>
    <source>
        <strain evidence="6 8">CSF55</strain>
        <strain evidence="6 8">CSF55</strain>
    </source>
</reference>
<dbReference type="EMBL" id="ML005062">
    <property type="protein sequence ID" value="RKP20449.1"/>
    <property type="molecule type" value="Genomic_DNA"/>
</dbReference>
<dbReference type="Pfam" id="PF00160">
    <property type="entry name" value="Pro_isomerase"/>
    <property type="match status" value="1"/>
</dbReference>
<comment type="catalytic activity">
    <reaction evidence="1">
        <text>[protein]-peptidylproline (omega=180) = [protein]-peptidylproline (omega=0)</text>
        <dbReference type="Rhea" id="RHEA:16237"/>
        <dbReference type="Rhea" id="RHEA-COMP:10747"/>
        <dbReference type="Rhea" id="RHEA-COMP:10748"/>
        <dbReference type="ChEBI" id="CHEBI:83833"/>
        <dbReference type="ChEBI" id="CHEBI:83834"/>
        <dbReference type="EC" id="5.2.1.8"/>
    </reaction>
</comment>
<dbReference type="Proteomes" id="UP000281549">
    <property type="component" value="Unassembled WGS sequence"/>
</dbReference>
<dbReference type="AlphaFoldDB" id="A0A075ARK3"/>
<protein>
    <recommendedName>
        <fullName evidence="2">peptidylprolyl isomerase</fullName>
        <ecNumber evidence="2">5.2.1.8</ecNumber>
    </recommendedName>
</protein>
<evidence type="ECO:0000259" key="5">
    <source>
        <dbReference type="PROSITE" id="PS50072"/>
    </source>
</evidence>
<dbReference type="PANTHER" id="PTHR11071">
    <property type="entry name" value="PEPTIDYL-PROLYL CIS-TRANS ISOMERASE"/>
    <property type="match status" value="1"/>
</dbReference>
<evidence type="ECO:0000313" key="9">
    <source>
        <dbReference type="Proteomes" id="UP000281549"/>
    </source>
</evidence>
<dbReference type="OrthoDB" id="408413at2759"/>
<reference evidence="9" key="2">
    <citation type="journal article" date="2018" name="Nat. Microbiol.">
        <title>Leveraging single-cell genomics to expand the fungal tree of life.</title>
        <authorList>
            <person name="Ahrendt S.R."/>
            <person name="Quandt C.A."/>
            <person name="Ciobanu D."/>
            <person name="Clum A."/>
            <person name="Salamov A."/>
            <person name="Andreopoulos B."/>
            <person name="Cheng J.F."/>
            <person name="Woyke T."/>
            <person name="Pelin A."/>
            <person name="Henrissat B."/>
            <person name="Reynolds N.K."/>
            <person name="Benny G.L."/>
            <person name="Smith M.E."/>
            <person name="James T.Y."/>
            <person name="Grigoriev I.V."/>
        </authorList>
    </citation>
    <scope>NUCLEOTIDE SEQUENCE [LARGE SCALE GENOMIC DNA]</scope>
    <source>
        <strain evidence="9">CSF55</strain>
    </source>
</reference>
<sequence length="320" mass="35973">MKIENAIPIDVNDIKFDSKTPKTLIIVGSLNSIPFQKSKILIDTFPECFNLKIEEMTPFEWQIYKSSSIPKLNVHSEAIVFYDNEYLAVAEFVEIVDKQYGITDSRPETLYKAMSNAAMTNYYNLKENTIVSLEMKSGEENIGKLTLELFDKICPKTIQNFKNFIKGCSIPSIAPEILKYSGTLIHRVSKNAFIQGGGMSTYYTGKDIISSGGNNNLSSFGNLFEGNDVISIDKDENFIGKHNQRGIISMANCGPHSNGSQFIIDLKSQPSFDKRYVVFGRIIDGCETLEKVENVKVDDYERPIINLAIGNTEIVYECNK</sequence>
<dbReference type="InterPro" id="IPR029000">
    <property type="entry name" value="Cyclophilin-like_dom_sf"/>
</dbReference>
<dbReference type="EMBL" id="KE561300">
    <property type="protein sequence ID" value="EPZ31132.1"/>
    <property type="molecule type" value="Genomic_DNA"/>
</dbReference>
<organism evidence="6 8">
    <name type="scientific">Rozella allomycis (strain CSF55)</name>
    <dbReference type="NCBI Taxonomy" id="988480"/>
    <lineage>
        <taxon>Eukaryota</taxon>
        <taxon>Fungi</taxon>
        <taxon>Fungi incertae sedis</taxon>
        <taxon>Cryptomycota</taxon>
        <taxon>Cryptomycota incertae sedis</taxon>
        <taxon>Rozella</taxon>
    </lineage>
</organism>
<dbReference type="InterPro" id="IPR002130">
    <property type="entry name" value="Cyclophilin-type_PPIase_dom"/>
</dbReference>
<evidence type="ECO:0000256" key="3">
    <source>
        <dbReference type="ARBA" id="ARBA00023110"/>
    </source>
</evidence>
<keyword evidence="8" id="KW-1185">Reference proteome</keyword>
<name>A0A075ARK3_ROZAC</name>
<evidence type="ECO:0000313" key="7">
    <source>
        <dbReference type="EMBL" id="RKP20449.1"/>
    </source>
</evidence>
<dbReference type="PRINTS" id="PR00153">
    <property type="entry name" value="CSAPPISMRASE"/>
</dbReference>
<dbReference type="PANTHER" id="PTHR11071:SF561">
    <property type="entry name" value="PEPTIDYL-PROLYL CIS-TRANS ISOMERASE D-RELATED"/>
    <property type="match status" value="1"/>
</dbReference>
<dbReference type="SUPFAM" id="SSF50891">
    <property type="entry name" value="Cyclophilin-like"/>
    <property type="match status" value="1"/>
</dbReference>
<dbReference type="EC" id="5.2.1.8" evidence="2"/>
<keyword evidence="4 6" id="KW-0413">Isomerase</keyword>
<evidence type="ECO:0000256" key="4">
    <source>
        <dbReference type="ARBA" id="ARBA00023235"/>
    </source>
</evidence>
<dbReference type="PROSITE" id="PS50072">
    <property type="entry name" value="CSA_PPIASE_2"/>
    <property type="match status" value="1"/>
</dbReference>
<accession>A0A075ARK3</accession>
<proteinExistence type="predicted"/>
<feature type="domain" description="PPIase cyclophilin-type" evidence="5">
    <location>
        <begin position="132"/>
        <end position="314"/>
    </location>
</feature>
<evidence type="ECO:0000313" key="8">
    <source>
        <dbReference type="Proteomes" id="UP000030755"/>
    </source>
</evidence>
<gene>
    <name evidence="6" type="ORF">O9G_001043</name>
    <name evidence="7" type="ORF">ROZALSC1DRAFT_28059</name>
</gene>
<dbReference type="HOGENOM" id="CLU_058893_1_0_1"/>
<evidence type="ECO:0000256" key="1">
    <source>
        <dbReference type="ARBA" id="ARBA00000971"/>
    </source>
</evidence>
<evidence type="ECO:0000313" key="6">
    <source>
        <dbReference type="EMBL" id="EPZ31132.1"/>
    </source>
</evidence>